<reference evidence="3 4" key="1">
    <citation type="journal article" date="2016" name="Proc. Natl. Acad. Sci. U.S.A.">
        <title>Comparative genomics of biotechnologically important yeasts.</title>
        <authorList>
            <person name="Riley R."/>
            <person name="Haridas S."/>
            <person name="Wolfe K.H."/>
            <person name="Lopes M.R."/>
            <person name="Hittinger C.T."/>
            <person name="Goeker M."/>
            <person name="Salamov A.A."/>
            <person name="Wisecaver J.H."/>
            <person name="Long T.M."/>
            <person name="Calvey C.H."/>
            <person name="Aerts A.L."/>
            <person name="Barry K.W."/>
            <person name="Choi C."/>
            <person name="Clum A."/>
            <person name="Coughlan A.Y."/>
            <person name="Deshpande S."/>
            <person name="Douglass A.P."/>
            <person name="Hanson S.J."/>
            <person name="Klenk H.-P."/>
            <person name="LaButti K.M."/>
            <person name="Lapidus A."/>
            <person name="Lindquist E.A."/>
            <person name="Lipzen A.M."/>
            <person name="Meier-Kolthoff J.P."/>
            <person name="Ohm R.A."/>
            <person name="Otillar R.P."/>
            <person name="Pangilinan J.L."/>
            <person name="Peng Y."/>
            <person name="Rokas A."/>
            <person name="Rosa C.A."/>
            <person name="Scheuner C."/>
            <person name="Sibirny A.A."/>
            <person name="Slot J.C."/>
            <person name="Stielow J.B."/>
            <person name="Sun H."/>
            <person name="Kurtzman C.P."/>
            <person name="Blackwell M."/>
            <person name="Grigoriev I.V."/>
            <person name="Jeffries T.W."/>
        </authorList>
    </citation>
    <scope>NUCLEOTIDE SEQUENCE [LARGE SCALE GENOMIC DNA]</scope>
    <source>
        <strain evidence="3 4">NRRL Y-2026</strain>
    </source>
</reference>
<feature type="compositionally biased region" description="Polar residues" evidence="1">
    <location>
        <begin position="579"/>
        <end position="589"/>
    </location>
</feature>
<dbReference type="Proteomes" id="UP000094455">
    <property type="component" value="Unassembled WGS sequence"/>
</dbReference>
<feature type="compositionally biased region" description="Low complexity" evidence="1">
    <location>
        <begin position="606"/>
        <end position="617"/>
    </location>
</feature>
<feature type="region of interest" description="Disordered" evidence="1">
    <location>
        <begin position="1"/>
        <end position="26"/>
    </location>
</feature>
<accession>A0A1E3NIJ4</accession>
<feature type="region of interest" description="Disordered" evidence="1">
    <location>
        <begin position="76"/>
        <end position="249"/>
    </location>
</feature>
<gene>
    <name evidence="3" type="ORF">PICMEDRAFT_73443</name>
</gene>
<dbReference type="RefSeq" id="XP_019017075.1">
    <property type="nucleotide sequence ID" value="XM_019164479.1"/>
</dbReference>
<dbReference type="EMBL" id="KV454004">
    <property type="protein sequence ID" value="ODQ45962.1"/>
    <property type="molecule type" value="Genomic_DNA"/>
</dbReference>
<evidence type="ECO:0000313" key="4">
    <source>
        <dbReference type="Proteomes" id="UP000094455"/>
    </source>
</evidence>
<feature type="region of interest" description="Disordered" evidence="1">
    <location>
        <begin position="563"/>
        <end position="628"/>
    </location>
</feature>
<feature type="region of interest" description="Disordered" evidence="1">
    <location>
        <begin position="283"/>
        <end position="335"/>
    </location>
</feature>
<evidence type="ECO:0000256" key="1">
    <source>
        <dbReference type="SAM" id="MobiDB-lite"/>
    </source>
</evidence>
<dbReference type="InterPro" id="IPR036864">
    <property type="entry name" value="Zn2-C6_fun-type_DNA-bd_sf"/>
</dbReference>
<protein>
    <recommendedName>
        <fullName evidence="2">Zn(2)-C6 fungal-type domain-containing protein</fullName>
    </recommendedName>
</protein>
<dbReference type="OrthoDB" id="10067394at2759"/>
<proteinExistence type="predicted"/>
<dbReference type="STRING" id="763406.A0A1E3NIJ4"/>
<feature type="domain" description="Zn(2)-C6 fungal-type" evidence="2">
    <location>
        <begin position="29"/>
        <end position="74"/>
    </location>
</feature>
<name>A0A1E3NIJ4_9ASCO</name>
<dbReference type="GeneID" id="30181166"/>
<dbReference type="InterPro" id="IPR001138">
    <property type="entry name" value="Zn2Cys6_DnaBD"/>
</dbReference>
<dbReference type="GO" id="GO:0000981">
    <property type="term" value="F:DNA-binding transcription factor activity, RNA polymerase II-specific"/>
    <property type="evidence" value="ECO:0007669"/>
    <property type="project" value="InterPro"/>
</dbReference>
<evidence type="ECO:0000313" key="3">
    <source>
        <dbReference type="EMBL" id="ODQ45962.1"/>
    </source>
</evidence>
<evidence type="ECO:0000259" key="2">
    <source>
        <dbReference type="PROSITE" id="PS50048"/>
    </source>
</evidence>
<feature type="compositionally biased region" description="Acidic residues" evidence="1">
    <location>
        <begin position="113"/>
        <end position="127"/>
    </location>
</feature>
<feature type="region of interest" description="Disordered" evidence="1">
    <location>
        <begin position="352"/>
        <end position="385"/>
    </location>
</feature>
<dbReference type="Pfam" id="PF00172">
    <property type="entry name" value="Zn_clus"/>
    <property type="match status" value="1"/>
</dbReference>
<feature type="compositionally biased region" description="Polar residues" evidence="1">
    <location>
        <begin position="309"/>
        <end position="335"/>
    </location>
</feature>
<dbReference type="CDD" id="cd00067">
    <property type="entry name" value="GAL4"/>
    <property type="match status" value="1"/>
</dbReference>
<feature type="compositionally biased region" description="Polar residues" evidence="1">
    <location>
        <begin position="89"/>
        <end position="110"/>
    </location>
</feature>
<dbReference type="GO" id="GO:0008270">
    <property type="term" value="F:zinc ion binding"/>
    <property type="evidence" value="ECO:0007669"/>
    <property type="project" value="InterPro"/>
</dbReference>
<dbReference type="Gene3D" id="4.10.240.10">
    <property type="entry name" value="Zn(2)-C6 fungal-type DNA-binding domain"/>
    <property type="match status" value="1"/>
</dbReference>
<feature type="compositionally biased region" description="Polar residues" evidence="1">
    <location>
        <begin position="1"/>
        <end position="19"/>
    </location>
</feature>
<sequence length="1333" mass="150315">MSETSGNTSLLKSSASSCGTEKRSVAKKACLSCREKKIKCDGELLISYPNNPNSKTTSYKTCSNCKATGLECVFVPSKRGGRRKRKTESLSMSGMRSENSSMVSFSASHVNNDDDDEDDDDDDDEDGSGSTAMRHKNSNNTANAAACPVEKDYRNGAGGRPADPYMVQLVPPQPYYSNYGPQQAYLQQPPDKVPQRQAQQPQHAQHAQASQQQHQQQQQQQQQQHQQQQHQQQQQIPPPPPWLPYGVPIYSEMNGSYPTPYHPQQALDAASAAKRDHITTVTADGSKVLGHPPTVGSMPYASGLKSDTDSQLKPQMNSRSSNGQPHMNGVRNNPMTSPYMYQYQYPYYMQDSQQHSSMPGPPPLPHQQSSSSSVPPLPAPLSQHPLHSLGQVQLPLQSPYQYQYQYQHQPYFPSHTYIMPQPQLYPNYPHTSYQNSQSNGKVQHAPGNERRVKYIDFEDKNSIHYLKKKIDKGSGSMISSSTGSAVSVPNEEHGTGKITEVFQVEARGGPHYVNDSTKDSDTWSVPLSYNDSVSMIESKRRRQAEMKYENKFKAINESDLSVDKNGKRLSGKDHYADFSKSNDSASNGDVTRKGDITVSNNHKYTSKSSNPNSQSDSFDSHQNKGLSDYSVTDVSTTKRWIDEQSNEMKRTALANEHEMRELKKRQKKYQPLKLDVKCPKYLNPSLLEASGLPDYQTLYKLVGVYYKYLNMHTLILPNMSYFLDNLYLCDDSVALLASIFKMSAKYISHNEVDNVWLDESHWEKVYSDREDKITTNCAILCTLIQCTRGEDDCVNSCIERASFANLDLTLSGMPWNELEQLKANNSISSVALLEREIMIRAYWCAYRNQLFRRLSFGYPYSKGEGDAALKLNKNIELPLSDVKYYKESETLYDFKKMYYKKLSLSSISTTYPDGSKLFDSACVIVSLLLLEEVLDSISNQTLFSYTIMRFSHRLNKNFQIHDKFKHLQPYQLETHPKKEPHIIINSSNFTSTLVNRTTCLVLSIALCEKLLVYPAKSIKPFRSQINPFNDLSLVEVEPDLIVKKSEEIADPEEKLQNWVWFFKAIDVSYDMLLLLELGDGVCSATLGDTSLNEVFETVIGPCCAGSSVVEEWCKFNTWTMNVSNVPVENQGWIQMPFVTVWAVVQAWSFLSSLALSLKVLDFVCEESPEPVDSNDVTDATDATNEDRYGLNLSENEDEERIQVTGDAGRIDSEADFKKKVKRDNCNVGSASKIENFDEFRGKTVTIVEKATGKTVVSGITFESAPVILNLILKSKARAKSDKKDEIMNMILEKMKLVRKYLGIMERYNGDCKVAGVYCDKVLNYIIKLANDAD</sequence>
<feature type="compositionally biased region" description="Polar residues" evidence="1">
    <location>
        <begin position="175"/>
        <end position="186"/>
    </location>
</feature>
<feature type="compositionally biased region" description="Low complexity" evidence="1">
    <location>
        <begin position="195"/>
        <end position="235"/>
    </location>
</feature>
<feature type="compositionally biased region" description="Basic and acidic residues" evidence="1">
    <location>
        <begin position="563"/>
        <end position="577"/>
    </location>
</feature>
<keyword evidence="4" id="KW-1185">Reference proteome</keyword>
<dbReference type="SUPFAM" id="SSF57701">
    <property type="entry name" value="Zn2/Cys6 DNA-binding domain"/>
    <property type="match status" value="1"/>
</dbReference>
<dbReference type="PROSITE" id="PS50048">
    <property type="entry name" value="ZN2_CY6_FUNGAL_2"/>
    <property type="match status" value="1"/>
</dbReference>
<dbReference type="SMART" id="SM00066">
    <property type="entry name" value="GAL4"/>
    <property type="match status" value="1"/>
</dbReference>
<organism evidence="3 4">
    <name type="scientific">Pichia membranifaciens NRRL Y-2026</name>
    <dbReference type="NCBI Taxonomy" id="763406"/>
    <lineage>
        <taxon>Eukaryota</taxon>
        <taxon>Fungi</taxon>
        <taxon>Dikarya</taxon>
        <taxon>Ascomycota</taxon>
        <taxon>Saccharomycotina</taxon>
        <taxon>Pichiomycetes</taxon>
        <taxon>Pichiales</taxon>
        <taxon>Pichiaceae</taxon>
        <taxon>Pichia</taxon>
    </lineage>
</organism>